<gene>
    <name evidence="1" type="ORF">FHG12_08110</name>
</gene>
<sequence length="206" mass="22815">MKKLLLIFLFLTLIGGGYWLYDRLTVGPERSLYQAFQATQQHDMIAFERYVDVESVTSDLVDQVAAQGDVLGPLKISGLGLQQAVQLLKPQLVAAAREEAQEYVQTGSLKATQTAPRGGLGNLSVLGFAGKIVRADSKLKGVKYVKRQGKEALVGIEFTQPHFDTTMVLELKMLDQGDHWQVKQITNTGQLLKQVMQREKQAVIAE</sequence>
<name>A0A5B8A005_9BACT</name>
<proteinExistence type="predicted"/>
<evidence type="ECO:0008006" key="3">
    <source>
        <dbReference type="Google" id="ProtNLM"/>
    </source>
</evidence>
<dbReference type="AlphaFoldDB" id="A0A5B8A005"/>
<reference evidence="1 2" key="1">
    <citation type="submission" date="2019-06" db="EMBL/GenBank/DDBJ databases">
        <authorList>
            <person name="Srinivasan S."/>
        </authorList>
    </citation>
    <scope>NUCLEOTIDE SEQUENCE [LARGE SCALE GENOMIC DNA]</scope>
    <source>
        <strain evidence="1 2">17J68-5</strain>
    </source>
</reference>
<keyword evidence="2" id="KW-1185">Reference proteome</keyword>
<organism evidence="1 2">
    <name type="scientific">Hymenobacter jejuensis</name>
    <dbReference type="NCBI Taxonomy" id="2502781"/>
    <lineage>
        <taxon>Bacteria</taxon>
        <taxon>Pseudomonadati</taxon>
        <taxon>Bacteroidota</taxon>
        <taxon>Cytophagia</taxon>
        <taxon>Cytophagales</taxon>
        <taxon>Hymenobacteraceae</taxon>
        <taxon>Hymenobacter</taxon>
    </lineage>
</organism>
<evidence type="ECO:0000313" key="2">
    <source>
        <dbReference type="Proteomes" id="UP000305398"/>
    </source>
</evidence>
<dbReference type="KEGG" id="hyj:FHG12_08110"/>
<dbReference type="OrthoDB" id="892694at2"/>
<evidence type="ECO:0000313" key="1">
    <source>
        <dbReference type="EMBL" id="QDA60073.1"/>
    </source>
</evidence>
<protein>
    <recommendedName>
        <fullName evidence="3">DUF2939 domain-containing protein</fullName>
    </recommendedName>
</protein>
<dbReference type="RefSeq" id="WP_139515251.1">
    <property type="nucleotide sequence ID" value="NZ_CP040896.1"/>
</dbReference>
<dbReference type="EMBL" id="CP040896">
    <property type="protein sequence ID" value="QDA60073.1"/>
    <property type="molecule type" value="Genomic_DNA"/>
</dbReference>
<accession>A0A5B8A005</accession>
<dbReference type="Proteomes" id="UP000305398">
    <property type="component" value="Chromosome"/>
</dbReference>